<comment type="caution">
    <text evidence="2">The sequence shown here is derived from an EMBL/GenBank/DDBJ whole genome shotgun (WGS) entry which is preliminary data.</text>
</comment>
<sequence length="464" mass="49851">MPHSTQSGASAGRRAILTGGEVVALLVVLMAVLKLVAVWFFVPAARTTFDLGFGFDPYVRSLVAGRGYVSCGSGSCDVASRMPGLPLFLAALAPLTTSLRIVDAIKVLLLSLLVYLAVRGIDRRLAVRHCWQVGIYIALGLFLVLSPNLIKHASAAYYEEGYVLELLAITAVCLFFVAVAPREASAGRYVAAIAAASVCYLFKSSLILVWGAVALLIVVFALTSGRRALAAGLVAVALIAPAGWLAHNAIESHRLSFMSSTDGENMYRGWNTYTLVLYPHCSLDMLFDPVTTCEGEAITSPHEPGRAGFKTEWAWNDAYKTRATEWIRQNPGAALKTFAVKAYEVLLSPQLVPYRNYVPAPDGSHLIELPRSRGEADVGSLWLALGRLIEIFAFGASLYLLIRGDSAARRVALASLALGVCYATPYILGFGYERHFSILIMLAALSSLFLVSALVRLSGAKAAA</sequence>
<evidence type="ECO:0000313" key="2">
    <source>
        <dbReference type="EMBL" id="REF88027.1"/>
    </source>
</evidence>
<organism evidence="2 3">
    <name type="scientific">Methylovirgula ligni</name>
    <dbReference type="NCBI Taxonomy" id="569860"/>
    <lineage>
        <taxon>Bacteria</taxon>
        <taxon>Pseudomonadati</taxon>
        <taxon>Pseudomonadota</taxon>
        <taxon>Alphaproteobacteria</taxon>
        <taxon>Hyphomicrobiales</taxon>
        <taxon>Beijerinckiaceae</taxon>
        <taxon>Methylovirgula</taxon>
    </lineage>
</organism>
<keyword evidence="1" id="KW-0472">Membrane</keyword>
<feature type="transmembrane region" description="Helical" evidence="1">
    <location>
        <begin position="162"/>
        <end position="180"/>
    </location>
</feature>
<proteinExistence type="predicted"/>
<accession>A0A3D9YZE7</accession>
<evidence type="ECO:0000313" key="3">
    <source>
        <dbReference type="Proteomes" id="UP000256900"/>
    </source>
</evidence>
<feature type="transmembrane region" description="Helical" evidence="1">
    <location>
        <begin position="192"/>
        <end position="222"/>
    </location>
</feature>
<dbReference type="RefSeq" id="WP_115836154.1">
    <property type="nucleotide sequence ID" value="NZ_CP025086.1"/>
</dbReference>
<gene>
    <name evidence="2" type="ORF">DES32_1668</name>
</gene>
<keyword evidence="1" id="KW-0812">Transmembrane</keyword>
<feature type="transmembrane region" description="Helical" evidence="1">
    <location>
        <begin position="408"/>
        <end position="429"/>
    </location>
</feature>
<feature type="transmembrane region" description="Helical" evidence="1">
    <location>
        <begin position="228"/>
        <end position="250"/>
    </location>
</feature>
<feature type="transmembrane region" description="Helical" evidence="1">
    <location>
        <begin position="87"/>
        <end position="118"/>
    </location>
</feature>
<evidence type="ECO:0000256" key="1">
    <source>
        <dbReference type="SAM" id="Phobius"/>
    </source>
</evidence>
<keyword evidence="3" id="KW-1185">Reference proteome</keyword>
<protein>
    <recommendedName>
        <fullName evidence="4">Dolichyl-phosphate-mannose-protein mannosyltransferase</fullName>
    </recommendedName>
</protein>
<feature type="transmembrane region" description="Helical" evidence="1">
    <location>
        <begin position="22"/>
        <end position="42"/>
    </location>
</feature>
<keyword evidence="1" id="KW-1133">Transmembrane helix</keyword>
<feature type="transmembrane region" description="Helical" evidence="1">
    <location>
        <begin position="436"/>
        <end position="455"/>
    </location>
</feature>
<evidence type="ECO:0008006" key="4">
    <source>
        <dbReference type="Google" id="ProtNLM"/>
    </source>
</evidence>
<dbReference type="Proteomes" id="UP000256900">
    <property type="component" value="Unassembled WGS sequence"/>
</dbReference>
<dbReference type="AlphaFoldDB" id="A0A3D9YZE7"/>
<feature type="transmembrane region" description="Helical" evidence="1">
    <location>
        <begin position="130"/>
        <end position="150"/>
    </location>
</feature>
<dbReference type="EMBL" id="QUMO01000002">
    <property type="protein sequence ID" value="REF88027.1"/>
    <property type="molecule type" value="Genomic_DNA"/>
</dbReference>
<feature type="transmembrane region" description="Helical" evidence="1">
    <location>
        <begin position="381"/>
        <end position="402"/>
    </location>
</feature>
<name>A0A3D9YZE7_9HYPH</name>
<reference evidence="2 3" key="1">
    <citation type="submission" date="2018-08" db="EMBL/GenBank/DDBJ databases">
        <title>Genomic Encyclopedia of Type Strains, Phase IV (KMG-IV): sequencing the most valuable type-strain genomes for metagenomic binning, comparative biology and taxonomic classification.</title>
        <authorList>
            <person name="Goeker M."/>
        </authorList>
    </citation>
    <scope>NUCLEOTIDE SEQUENCE [LARGE SCALE GENOMIC DNA]</scope>
    <source>
        <strain evidence="2 3">BW863</strain>
    </source>
</reference>